<evidence type="ECO:0000313" key="3">
    <source>
        <dbReference type="Proteomes" id="UP001206925"/>
    </source>
</evidence>
<protein>
    <submittedName>
        <fullName evidence="2">Uncharacterized protein</fullName>
    </submittedName>
</protein>
<organism evidence="2 3">
    <name type="scientific">Ambrosia artemisiifolia</name>
    <name type="common">Common ragweed</name>
    <dbReference type="NCBI Taxonomy" id="4212"/>
    <lineage>
        <taxon>Eukaryota</taxon>
        <taxon>Viridiplantae</taxon>
        <taxon>Streptophyta</taxon>
        <taxon>Embryophyta</taxon>
        <taxon>Tracheophyta</taxon>
        <taxon>Spermatophyta</taxon>
        <taxon>Magnoliopsida</taxon>
        <taxon>eudicotyledons</taxon>
        <taxon>Gunneridae</taxon>
        <taxon>Pentapetalae</taxon>
        <taxon>asterids</taxon>
        <taxon>campanulids</taxon>
        <taxon>Asterales</taxon>
        <taxon>Asteraceae</taxon>
        <taxon>Asteroideae</taxon>
        <taxon>Heliantheae alliance</taxon>
        <taxon>Heliantheae</taxon>
        <taxon>Ambrosia</taxon>
    </lineage>
</organism>
<reference evidence="2" key="1">
    <citation type="submission" date="2022-06" db="EMBL/GenBank/DDBJ databases">
        <title>Uncovering the hologenomic basis of an extraordinary plant invasion.</title>
        <authorList>
            <person name="Bieker V.C."/>
            <person name="Martin M.D."/>
            <person name="Gilbert T."/>
            <person name="Hodgins K."/>
            <person name="Battlay P."/>
            <person name="Petersen B."/>
            <person name="Wilson J."/>
        </authorList>
    </citation>
    <scope>NUCLEOTIDE SEQUENCE</scope>
    <source>
        <strain evidence="2">AA19_3_7</strain>
        <tissue evidence="2">Leaf</tissue>
    </source>
</reference>
<name>A0AAD5CTN8_AMBAR</name>
<gene>
    <name evidence="2" type="ORF">M8C21_006347</name>
</gene>
<keyword evidence="3" id="KW-1185">Reference proteome</keyword>
<evidence type="ECO:0000313" key="2">
    <source>
        <dbReference type="EMBL" id="KAI7747472.1"/>
    </source>
</evidence>
<dbReference type="AlphaFoldDB" id="A0AAD5CTN8"/>
<comment type="caution">
    <text evidence="2">The sequence shown here is derived from an EMBL/GenBank/DDBJ whole genome shotgun (WGS) entry which is preliminary data.</text>
</comment>
<feature type="region of interest" description="Disordered" evidence="1">
    <location>
        <begin position="1"/>
        <end position="27"/>
    </location>
</feature>
<sequence>MTESRPQVDSDLAPSTDLINNGKRGAEEVVEPQVVGNKKHKKLEEQNQFINCFF</sequence>
<dbReference type="EMBL" id="JAMZMK010006750">
    <property type="protein sequence ID" value="KAI7747472.1"/>
    <property type="molecule type" value="Genomic_DNA"/>
</dbReference>
<evidence type="ECO:0000256" key="1">
    <source>
        <dbReference type="SAM" id="MobiDB-lite"/>
    </source>
</evidence>
<proteinExistence type="predicted"/>
<accession>A0AAD5CTN8</accession>
<dbReference type="Proteomes" id="UP001206925">
    <property type="component" value="Unassembled WGS sequence"/>
</dbReference>